<dbReference type="EMBL" id="JBJUIK010000011">
    <property type="protein sequence ID" value="KAL3513115.1"/>
    <property type="molecule type" value="Genomic_DNA"/>
</dbReference>
<evidence type="ECO:0000313" key="2">
    <source>
        <dbReference type="EMBL" id="KAL3513115.1"/>
    </source>
</evidence>
<protein>
    <submittedName>
        <fullName evidence="2">Uncharacterized protein</fullName>
    </submittedName>
</protein>
<feature type="compositionally biased region" description="Gly residues" evidence="1">
    <location>
        <begin position="74"/>
        <end position="88"/>
    </location>
</feature>
<reference evidence="2 3" key="1">
    <citation type="submission" date="2024-11" db="EMBL/GenBank/DDBJ databases">
        <title>A near-complete genome assembly of Cinchona calisaya.</title>
        <authorList>
            <person name="Lian D.C."/>
            <person name="Zhao X.W."/>
            <person name="Wei L."/>
        </authorList>
    </citation>
    <scope>NUCLEOTIDE SEQUENCE [LARGE SCALE GENOMIC DNA]</scope>
    <source>
        <tissue evidence="2">Nenye</tissue>
    </source>
</reference>
<feature type="compositionally biased region" description="Gly residues" evidence="1">
    <location>
        <begin position="31"/>
        <end position="50"/>
    </location>
</feature>
<accession>A0ABD2Z454</accession>
<proteinExistence type="predicted"/>
<feature type="region of interest" description="Disordered" evidence="1">
    <location>
        <begin position="27"/>
        <end position="51"/>
    </location>
</feature>
<comment type="caution">
    <text evidence="2">The sequence shown here is derived from an EMBL/GenBank/DDBJ whole genome shotgun (WGS) entry which is preliminary data.</text>
</comment>
<dbReference type="AlphaFoldDB" id="A0ABD2Z454"/>
<evidence type="ECO:0000256" key="1">
    <source>
        <dbReference type="SAM" id="MobiDB-lite"/>
    </source>
</evidence>
<keyword evidence="3" id="KW-1185">Reference proteome</keyword>
<evidence type="ECO:0000313" key="3">
    <source>
        <dbReference type="Proteomes" id="UP001630127"/>
    </source>
</evidence>
<gene>
    <name evidence="2" type="ORF">ACH5RR_025832</name>
</gene>
<dbReference type="Proteomes" id="UP001630127">
    <property type="component" value="Unassembled WGS sequence"/>
</dbReference>
<sequence>MEGGGGGNSGSDLVDLGAGLMDLVGRESGKEGVGVGNGGRGGETGGGMLVGLGKEEGVNRVVLRVVVGRKGNKGGGRVGVGRNGGSGGDRQETGVEVVVDLSLQGEVEMSGRK</sequence>
<organism evidence="2 3">
    <name type="scientific">Cinchona calisaya</name>
    <dbReference type="NCBI Taxonomy" id="153742"/>
    <lineage>
        <taxon>Eukaryota</taxon>
        <taxon>Viridiplantae</taxon>
        <taxon>Streptophyta</taxon>
        <taxon>Embryophyta</taxon>
        <taxon>Tracheophyta</taxon>
        <taxon>Spermatophyta</taxon>
        <taxon>Magnoliopsida</taxon>
        <taxon>eudicotyledons</taxon>
        <taxon>Gunneridae</taxon>
        <taxon>Pentapetalae</taxon>
        <taxon>asterids</taxon>
        <taxon>lamiids</taxon>
        <taxon>Gentianales</taxon>
        <taxon>Rubiaceae</taxon>
        <taxon>Cinchonoideae</taxon>
        <taxon>Cinchoneae</taxon>
        <taxon>Cinchona</taxon>
    </lineage>
</organism>
<name>A0ABD2Z454_9GENT</name>
<feature type="region of interest" description="Disordered" evidence="1">
    <location>
        <begin position="74"/>
        <end position="93"/>
    </location>
</feature>